<protein>
    <submittedName>
        <fullName evidence="2">Uncharacterized protein</fullName>
    </submittedName>
</protein>
<organism evidence="2">
    <name type="scientific">bioreactor metagenome</name>
    <dbReference type="NCBI Taxonomy" id="1076179"/>
    <lineage>
        <taxon>unclassified sequences</taxon>
        <taxon>metagenomes</taxon>
        <taxon>ecological metagenomes</taxon>
    </lineage>
</organism>
<sequence length="125" mass="14255">MPSIECSRRKEEQSGHDPVDRVIFGIAPGNVDDGANQHAAGQRGYRGIPDPPNAPPRLKARPHPHKQECGHKTQQQRRHKQPNHKRRAFPVAEKQINEAEHAGKRRQDAVCPRSFFQVRRLAVKR</sequence>
<feature type="region of interest" description="Disordered" evidence="1">
    <location>
        <begin position="1"/>
        <end position="91"/>
    </location>
</feature>
<evidence type="ECO:0000256" key="1">
    <source>
        <dbReference type="SAM" id="MobiDB-lite"/>
    </source>
</evidence>
<dbReference type="EMBL" id="VSSQ01061472">
    <property type="protein sequence ID" value="MPN14800.1"/>
    <property type="molecule type" value="Genomic_DNA"/>
</dbReference>
<accession>A0A645FLJ0</accession>
<dbReference type="AlphaFoldDB" id="A0A645FLJ0"/>
<name>A0A645FLJ0_9ZZZZ</name>
<gene>
    <name evidence="2" type="ORF">SDC9_162129</name>
</gene>
<reference evidence="2" key="1">
    <citation type="submission" date="2019-08" db="EMBL/GenBank/DDBJ databases">
        <authorList>
            <person name="Kucharzyk K."/>
            <person name="Murdoch R.W."/>
            <person name="Higgins S."/>
            <person name="Loffler F."/>
        </authorList>
    </citation>
    <scope>NUCLEOTIDE SEQUENCE</scope>
</reference>
<feature type="compositionally biased region" description="Basic residues" evidence="1">
    <location>
        <begin position="74"/>
        <end position="88"/>
    </location>
</feature>
<comment type="caution">
    <text evidence="2">The sequence shown here is derived from an EMBL/GenBank/DDBJ whole genome shotgun (WGS) entry which is preliminary data.</text>
</comment>
<evidence type="ECO:0000313" key="2">
    <source>
        <dbReference type="EMBL" id="MPN14800.1"/>
    </source>
</evidence>
<feature type="compositionally biased region" description="Basic and acidic residues" evidence="1">
    <location>
        <begin position="1"/>
        <end position="20"/>
    </location>
</feature>
<proteinExistence type="predicted"/>